<dbReference type="Pfam" id="PF01661">
    <property type="entry name" value="Macro"/>
    <property type="match status" value="1"/>
</dbReference>
<dbReference type="InterPro" id="IPR050892">
    <property type="entry name" value="ADP-ribose_metab_enzymes"/>
</dbReference>
<dbReference type="SUPFAM" id="SSF52949">
    <property type="entry name" value="Macro domain-like"/>
    <property type="match status" value="1"/>
</dbReference>
<dbReference type="PANTHER" id="PTHR12521">
    <property type="entry name" value="PROTEIN C6ORF130"/>
    <property type="match status" value="1"/>
</dbReference>
<dbReference type="PROSITE" id="PS51154">
    <property type="entry name" value="MACRO"/>
    <property type="match status" value="1"/>
</dbReference>
<organism evidence="3 4">
    <name type="scientific">Arenimonas caeni</name>
    <dbReference type="NCBI Taxonomy" id="2058085"/>
    <lineage>
        <taxon>Bacteria</taxon>
        <taxon>Pseudomonadati</taxon>
        <taxon>Pseudomonadota</taxon>
        <taxon>Gammaproteobacteria</taxon>
        <taxon>Lysobacterales</taxon>
        <taxon>Lysobacteraceae</taxon>
        <taxon>Arenimonas</taxon>
    </lineage>
</organism>
<dbReference type="SMART" id="SM00506">
    <property type="entry name" value="A1pp"/>
    <property type="match status" value="1"/>
</dbReference>
<evidence type="ECO:0000256" key="1">
    <source>
        <dbReference type="ARBA" id="ARBA00035885"/>
    </source>
</evidence>
<proteinExistence type="predicted"/>
<dbReference type="AlphaFoldDB" id="A0A2P6MB32"/>
<comment type="caution">
    <text evidence="3">The sequence shown here is derived from an EMBL/GenBank/DDBJ whole genome shotgun (WGS) entry which is preliminary data.</text>
</comment>
<evidence type="ECO:0000313" key="4">
    <source>
        <dbReference type="Proteomes" id="UP000241736"/>
    </source>
</evidence>
<dbReference type="RefSeq" id="WP_106989593.1">
    <property type="nucleotide sequence ID" value="NZ_KZ679085.1"/>
</dbReference>
<dbReference type="Gene3D" id="3.40.220.10">
    <property type="entry name" value="Leucine Aminopeptidase, subunit E, domain 1"/>
    <property type="match status" value="1"/>
</dbReference>
<dbReference type="EMBL" id="PVLF01000003">
    <property type="protein sequence ID" value="PRH83210.1"/>
    <property type="molecule type" value="Genomic_DNA"/>
</dbReference>
<sequence>MIRYVSGDILLSKANAIAHGVAPNDDFAQGLALSLREFSPAMYKDFRHYCQSTHPKAGSLWTWGGAGGARIVALFTQEGAYGHGAKPGRASTANVNHALRALAHEATKEGWTSLALPRLATGVGGLDWAEVKPLVEQHLADLGIPVIVYETFHEGQAADEGL</sequence>
<dbReference type="GO" id="GO:0140291">
    <property type="term" value="P:peptidyl-glutamate ADP-deribosylation"/>
    <property type="evidence" value="ECO:0007669"/>
    <property type="project" value="TreeGrafter"/>
</dbReference>
<dbReference type="Proteomes" id="UP000241736">
    <property type="component" value="Unassembled WGS sequence"/>
</dbReference>
<name>A0A2P6MB32_9GAMM</name>
<accession>A0A2P6MB32</accession>
<dbReference type="InterPro" id="IPR002589">
    <property type="entry name" value="Macro_dom"/>
</dbReference>
<dbReference type="PANTHER" id="PTHR12521:SF0">
    <property type="entry name" value="ADP-RIBOSE GLYCOHYDROLASE OARD1"/>
    <property type="match status" value="1"/>
</dbReference>
<dbReference type="InterPro" id="IPR043472">
    <property type="entry name" value="Macro_dom-like"/>
</dbReference>
<feature type="domain" description="Macro" evidence="2">
    <location>
        <begin position="1"/>
        <end position="162"/>
    </location>
</feature>
<gene>
    <name evidence="3" type="ORF">C6N40_03355</name>
</gene>
<protein>
    <submittedName>
        <fullName evidence="3">Appr-1-p processing protein</fullName>
    </submittedName>
</protein>
<reference evidence="3 4" key="1">
    <citation type="submission" date="2018-03" db="EMBL/GenBank/DDBJ databases">
        <title>Arenimonas caeni sp. nov., isolated from activated sludge.</title>
        <authorList>
            <person name="Liu H."/>
        </authorList>
    </citation>
    <scope>NUCLEOTIDE SEQUENCE [LARGE SCALE GENOMIC DNA]</scope>
    <source>
        <strain evidence="4">z29</strain>
    </source>
</reference>
<evidence type="ECO:0000313" key="3">
    <source>
        <dbReference type="EMBL" id="PRH83210.1"/>
    </source>
</evidence>
<keyword evidence="4" id="KW-1185">Reference proteome</keyword>
<comment type="catalytic activity">
    <reaction evidence="1">
        <text>an N-(ADP-alpha-D-ribosyl)-thymidine in DNA + H2O = a thymidine in DNA + ADP-D-ribose</text>
        <dbReference type="Rhea" id="RHEA:71655"/>
        <dbReference type="Rhea" id="RHEA-COMP:13556"/>
        <dbReference type="Rhea" id="RHEA-COMP:18051"/>
        <dbReference type="ChEBI" id="CHEBI:15377"/>
        <dbReference type="ChEBI" id="CHEBI:57967"/>
        <dbReference type="ChEBI" id="CHEBI:137386"/>
        <dbReference type="ChEBI" id="CHEBI:191199"/>
    </reaction>
    <physiologicalReaction direction="left-to-right" evidence="1">
        <dbReference type="Rhea" id="RHEA:71656"/>
    </physiologicalReaction>
</comment>
<dbReference type="OrthoDB" id="9780211at2"/>
<evidence type="ECO:0000259" key="2">
    <source>
        <dbReference type="PROSITE" id="PS51154"/>
    </source>
</evidence>